<accession>A0A240EP40</accession>
<organism evidence="1 2">
    <name type="scientific">Vibrio thalassae</name>
    <dbReference type="NCBI Taxonomy" id="1243014"/>
    <lineage>
        <taxon>Bacteria</taxon>
        <taxon>Pseudomonadati</taxon>
        <taxon>Pseudomonadota</taxon>
        <taxon>Gammaproteobacteria</taxon>
        <taxon>Vibrionales</taxon>
        <taxon>Vibrionaceae</taxon>
        <taxon>Vibrio</taxon>
    </lineage>
</organism>
<proteinExistence type="predicted"/>
<dbReference type="Proteomes" id="UP000219336">
    <property type="component" value="Unassembled WGS sequence"/>
</dbReference>
<reference evidence="2" key="1">
    <citation type="submission" date="2016-06" db="EMBL/GenBank/DDBJ databases">
        <authorList>
            <person name="Rodrigo-Torres L."/>
            <person name="Arahal R.D."/>
            <person name="Lucena T."/>
        </authorList>
    </citation>
    <scope>NUCLEOTIDE SEQUENCE [LARGE SCALE GENOMIC DNA]</scope>
    <source>
        <strain evidence="2">CECT8203</strain>
    </source>
</reference>
<dbReference type="EMBL" id="OANU01000116">
    <property type="protein sequence ID" value="SNX50291.1"/>
    <property type="molecule type" value="Genomic_DNA"/>
</dbReference>
<dbReference type="OrthoDB" id="9821774at2"/>
<evidence type="ECO:0000313" key="1">
    <source>
        <dbReference type="EMBL" id="SNX50291.1"/>
    </source>
</evidence>
<keyword evidence="2" id="KW-1185">Reference proteome</keyword>
<name>A0A240EP40_9VIBR</name>
<dbReference type="AlphaFoldDB" id="A0A240EP40"/>
<dbReference type="RefSeq" id="WP_096995235.1">
    <property type="nucleotide sequence ID" value="NZ_JBHSII010000001.1"/>
</dbReference>
<dbReference type="InterPro" id="IPR016181">
    <property type="entry name" value="Acyl_CoA_acyltransferase"/>
</dbReference>
<dbReference type="Gene3D" id="3.40.630.30">
    <property type="match status" value="1"/>
</dbReference>
<evidence type="ECO:0000313" key="2">
    <source>
        <dbReference type="Proteomes" id="UP000219336"/>
    </source>
</evidence>
<evidence type="ECO:0008006" key="3">
    <source>
        <dbReference type="Google" id="ProtNLM"/>
    </source>
</evidence>
<sequence>MEKKIIRNSVRLPKLDENEFKVRPATIKDYQIVHELCVLEAKRYCRLHGFALTYKKESFRIFDVAPTRLQIKKIIEESGQMLSVIEHKNRRVVGFIYGYLISPTDRGKKHDTSTHSAYIEKLLILENFRCNSLANRLIQSFKYWVMVRLEESKDGCCFKSDVKWHSLF</sequence>
<protein>
    <recommendedName>
        <fullName evidence="3">N-acetyltransferase domain-containing protein</fullName>
    </recommendedName>
</protein>
<dbReference type="SUPFAM" id="SSF55729">
    <property type="entry name" value="Acyl-CoA N-acyltransferases (Nat)"/>
    <property type="match status" value="1"/>
</dbReference>
<gene>
    <name evidence="1" type="ORF">VTH8203_03946</name>
</gene>